<gene>
    <name evidence="3" type="ORF">B5G26_06465</name>
</gene>
<dbReference type="InterPro" id="IPR037126">
    <property type="entry name" value="PdaC/RsiV-like_sf"/>
</dbReference>
<evidence type="ECO:0000313" key="3">
    <source>
        <dbReference type="EMBL" id="OUN43937.1"/>
    </source>
</evidence>
<evidence type="ECO:0000256" key="1">
    <source>
        <dbReference type="SAM" id="Phobius"/>
    </source>
</evidence>
<dbReference type="Gene3D" id="3.90.640.20">
    <property type="entry name" value="Heat-shock cognate protein, ATPase"/>
    <property type="match status" value="1"/>
</dbReference>
<dbReference type="AlphaFoldDB" id="A0A1Y3U9Z5"/>
<dbReference type="Pfam" id="PF11738">
    <property type="entry name" value="DUF3298"/>
    <property type="match status" value="1"/>
</dbReference>
<protein>
    <recommendedName>
        <fullName evidence="2">DUF3298 domain-containing protein</fullName>
    </recommendedName>
</protein>
<dbReference type="Proteomes" id="UP000195455">
    <property type="component" value="Unassembled WGS sequence"/>
</dbReference>
<evidence type="ECO:0000313" key="4">
    <source>
        <dbReference type="Proteomes" id="UP000195455"/>
    </source>
</evidence>
<comment type="caution">
    <text evidence="3">The sequence shown here is derived from an EMBL/GenBank/DDBJ whole genome shotgun (WGS) entry which is preliminary data.</text>
</comment>
<reference evidence="4" key="1">
    <citation type="submission" date="2017-04" db="EMBL/GenBank/DDBJ databases">
        <title>Function of individual gut microbiota members based on whole genome sequencing of pure cultures obtained from chicken caecum.</title>
        <authorList>
            <person name="Medvecky M."/>
            <person name="Cejkova D."/>
            <person name="Polansky O."/>
            <person name="Karasova D."/>
            <person name="Kubasova T."/>
            <person name="Cizek A."/>
            <person name="Rychlik I."/>
        </authorList>
    </citation>
    <scope>NUCLEOTIDE SEQUENCE [LARGE SCALE GENOMIC DNA]</scope>
    <source>
        <strain evidence="4">An75</strain>
    </source>
</reference>
<evidence type="ECO:0000259" key="2">
    <source>
        <dbReference type="Pfam" id="PF11738"/>
    </source>
</evidence>
<proteinExistence type="predicted"/>
<keyword evidence="1" id="KW-0812">Transmembrane</keyword>
<organism evidence="3 4">
    <name type="scientific">Anaerotignum lactatifermentans</name>
    <dbReference type="NCBI Taxonomy" id="160404"/>
    <lineage>
        <taxon>Bacteria</taxon>
        <taxon>Bacillati</taxon>
        <taxon>Bacillota</taxon>
        <taxon>Clostridia</taxon>
        <taxon>Lachnospirales</taxon>
        <taxon>Anaerotignaceae</taxon>
        <taxon>Anaerotignum</taxon>
    </lineage>
</organism>
<dbReference type="EMBL" id="NFHM01000007">
    <property type="protein sequence ID" value="OUN43937.1"/>
    <property type="molecule type" value="Genomic_DNA"/>
</dbReference>
<keyword evidence="1" id="KW-1133">Transmembrane helix</keyword>
<name>A0A1Y3U9Z5_9FIRM</name>
<accession>A0A1Y3U9Z5</accession>
<dbReference type="Gene3D" id="3.30.565.40">
    <property type="entry name" value="Fervidobacterium nodosum Rt17-B1 like"/>
    <property type="match status" value="1"/>
</dbReference>
<feature type="domain" description="DUF3298" evidence="2">
    <location>
        <begin position="240"/>
        <end position="314"/>
    </location>
</feature>
<dbReference type="InterPro" id="IPR021729">
    <property type="entry name" value="DUF3298"/>
</dbReference>
<sequence length="315" mass="35401">MLWGGGNMKAKDLEERLLDSKKIYEQIEIPAELNERMRLALGEMSRETEQKDEKVEVIQTRRDEKRVSHMKRRWSWKKTTGLVAACAVFCFTAGLNISPTFATDMQANPVLGGISRVLTFRSYEISDGDKTITTEIPQVDGAEEGYSKDVNEQIQKIVADYEAKAAEDIEAYKEAFLATGGTEEEFEAKNIKVNVDYEVKCETEDTLSLVLTGYEDWNASTVVTEYYNINLKDNSEITLEDLLGPDYINIANESIKAQIDADSSGLYFDEEMGGFTTITPETNFYINEAGNPVIVFQKYEIAAGAAGMPEFEITR</sequence>
<feature type="transmembrane region" description="Helical" evidence="1">
    <location>
        <begin position="79"/>
        <end position="97"/>
    </location>
</feature>
<keyword evidence="1" id="KW-0472">Membrane</keyword>